<evidence type="ECO:0000313" key="2">
    <source>
        <dbReference type="Proteomes" id="UP001595733"/>
    </source>
</evidence>
<accession>A0ABV8UXX7</accession>
<sequence length="76" mass="8303">MEGAGEITIYIHQADTQARLFDFPSESSKLTGVLVIAEGADQPSIKLKLRQTVASVLQIAEHRVIVEPMKGVENEP</sequence>
<organism evidence="1 2">
    <name type="scientific">Chryseomicrobium palamuruense</name>
    <dbReference type="NCBI Taxonomy" id="682973"/>
    <lineage>
        <taxon>Bacteria</taxon>
        <taxon>Bacillati</taxon>
        <taxon>Bacillota</taxon>
        <taxon>Bacilli</taxon>
        <taxon>Bacillales</taxon>
        <taxon>Caryophanaceae</taxon>
        <taxon>Chryseomicrobium</taxon>
    </lineage>
</organism>
<gene>
    <name evidence="1" type="ORF">ACFO0S_13990</name>
</gene>
<keyword evidence="2" id="KW-1185">Reference proteome</keyword>
<protein>
    <submittedName>
        <fullName evidence="1">Uncharacterized protein</fullName>
    </submittedName>
</protein>
<dbReference type="RefSeq" id="WP_378142714.1">
    <property type="nucleotide sequence ID" value="NZ_JBHSEF010000026.1"/>
</dbReference>
<proteinExistence type="predicted"/>
<evidence type="ECO:0000313" key="1">
    <source>
        <dbReference type="EMBL" id="MFC4356168.1"/>
    </source>
</evidence>
<comment type="caution">
    <text evidence="1">The sequence shown here is derived from an EMBL/GenBank/DDBJ whole genome shotgun (WGS) entry which is preliminary data.</text>
</comment>
<dbReference type="EMBL" id="JBHSEF010000026">
    <property type="protein sequence ID" value="MFC4356168.1"/>
    <property type="molecule type" value="Genomic_DNA"/>
</dbReference>
<name>A0ABV8UXX7_9BACL</name>
<reference evidence="2" key="1">
    <citation type="journal article" date="2019" name="Int. J. Syst. Evol. Microbiol.">
        <title>The Global Catalogue of Microorganisms (GCM) 10K type strain sequencing project: providing services to taxonomists for standard genome sequencing and annotation.</title>
        <authorList>
            <consortium name="The Broad Institute Genomics Platform"/>
            <consortium name="The Broad Institute Genome Sequencing Center for Infectious Disease"/>
            <person name="Wu L."/>
            <person name="Ma J."/>
        </authorList>
    </citation>
    <scope>NUCLEOTIDE SEQUENCE [LARGE SCALE GENOMIC DNA]</scope>
    <source>
        <strain evidence="2">CCUG 50353</strain>
    </source>
</reference>
<dbReference type="Proteomes" id="UP001595733">
    <property type="component" value="Unassembled WGS sequence"/>
</dbReference>